<evidence type="ECO:0000313" key="3">
    <source>
        <dbReference type="Proteomes" id="UP000254519"/>
    </source>
</evidence>
<dbReference type="InterPro" id="IPR036928">
    <property type="entry name" value="AS_sf"/>
</dbReference>
<dbReference type="GO" id="GO:0016874">
    <property type="term" value="F:ligase activity"/>
    <property type="evidence" value="ECO:0007669"/>
    <property type="project" value="UniProtKB-KW"/>
</dbReference>
<dbReference type="Proteomes" id="UP000254519">
    <property type="component" value="Unassembled WGS sequence"/>
</dbReference>
<keyword evidence="2" id="KW-0436">Ligase</keyword>
<gene>
    <name evidence="2" type="primary">gatA_3</name>
    <name evidence="2" type="ORF">NCTC4822_01956</name>
</gene>
<evidence type="ECO:0000259" key="1">
    <source>
        <dbReference type="Pfam" id="PF01425"/>
    </source>
</evidence>
<proteinExistence type="predicted"/>
<dbReference type="GO" id="GO:0016740">
    <property type="term" value="F:transferase activity"/>
    <property type="evidence" value="ECO:0007669"/>
    <property type="project" value="UniProtKB-KW"/>
</dbReference>
<dbReference type="PROSITE" id="PS00571">
    <property type="entry name" value="AMIDASES"/>
    <property type="match status" value="1"/>
</dbReference>
<evidence type="ECO:0000313" key="2">
    <source>
        <dbReference type="EMBL" id="SUJ10137.1"/>
    </source>
</evidence>
<name>A0A380BZQ5_SPOPA</name>
<dbReference type="EMBL" id="UGYZ01000002">
    <property type="protein sequence ID" value="SUJ10137.1"/>
    <property type="molecule type" value="Genomic_DNA"/>
</dbReference>
<keyword evidence="2" id="KW-0808">Transferase</keyword>
<sequence length="465" mass="51236">MIELDEKVINWDIDKLSEAIRSRNISPIEVTKKVLNRIHVVNAKLNAYITVLDEHALAAAKKAESEIMRGEIRGPLHGIPIGLKDFIFTKDIRTTMGSSIYKDFYPSYDASVVTRLHQAGAIMIGKLNTHEFAYGTTGDSSYFGPVRNPHNLAKITGGSSSGSGAAVASQLCYASLGTDTGGSIRIPSAFCGIVGMKPTYGRVSKWGGYPLCQSLDHIGPMTRTVKDNAIVLNAIAGYDAKDESSVNRKNESFTEAMNDGVKGTVIGIPTSFYFDDLQDGIREEIEKVIQLYKELGAEIRYINIEGMEDISQAFQTVLRSEAYATHKLHIKNHSHEWNGEVKSRLQQGESVKAHDYIQALEIKKQAILQFNQIFEEVDAIMTPVTSIYPTNLHEREIEVNGAKKHIFSILNRLTGPTNLTGLPSISVPFKASGGELPNGFQLIGKAFGESDLYRIAYAYEQEIGI</sequence>
<dbReference type="InterPro" id="IPR020556">
    <property type="entry name" value="Amidase_CS"/>
</dbReference>
<dbReference type="Gene3D" id="3.90.1300.10">
    <property type="entry name" value="Amidase signature (AS) domain"/>
    <property type="match status" value="1"/>
</dbReference>
<dbReference type="InterPro" id="IPR000120">
    <property type="entry name" value="Amidase"/>
</dbReference>
<accession>A0A380BZQ5</accession>
<dbReference type="InterPro" id="IPR023631">
    <property type="entry name" value="Amidase_dom"/>
</dbReference>
<protein>
    <submittedName>
        <fullName evidence="2">Glutamyl-tRNA(Gln) amidotransferase subunit A</fullName>
        <ecNumber evidence="2">6.3.5.-</ecNumber>
    </submittedName>
</protein>
<dbReference type="PANTHER" id="PTHR11895">
    <property type="entry name" value="TRANSAMIDASE"/>
    <property type="match status" value="1"/>
</dbReference>
<dbReference type="RefSeq" id="WP_166739481.1">
    <property type="nucleotide sequence ID" value="NZ_CP038012.1"/>
</dbReference>
<dbReference type="EC" id="6.3.5.-" evidence="2"/>
<organism evidence="2 3">
    <name type="scientific">Sporosarcina pasteurii</name>
    <name type="common">Bacillus pasteurii</name>
    <dbReference type="NCBI Taxonomy" id="1474"/>
    <lineage>
        <taxon>Bacteria</taxon>
        <taxon>Bacillati</taxon>
        <taxon>Bacillota</taxon>
        <taxon>Bacilli</taxon>
        <taxon>Bacillales</taxon>
        <taxon>Caryophanaceae</taxon>
        <taxon>Sporosarcina</taxon>
    </lineage>
</organism>
<reference evidence="2 3" key="1">
    <citation type="submission" date="2018-06" db="EMBL/GenBank/DDBJ databases">
        <authorList>
            <consortium name="Pathogen Informatics"/>
            <person name="Doyle S."/>
        </authorList>
    </citation>
    <scope>NUCLEOTIDE SEQUENCE [LARGE SCALE GENOMIC DNA]</scope>
    <source>
        <strain evidence="3">ATCC 11859 / DSM 33 / NCIB 8841 / NCTC 4822</strain>
    </source>
</reference>
<dbReference type="Pfam" id="PF01425">
    <property type="entry name" value="Amidase"/>
    <property type="match status" value="1"/>
</dbReference>
<dbReference type="SUPFAM" id="SSF75304">
    <property type="entry name" value="Amidase signature (AS) enzymes"/>
    <property type="match status" value="1"/>
</dbReference>
<feature type="domain" description="Amidase" evidence="1">
    <location>
        <begin position="29"/>
        <end position="452"/>
    </location>
</feature>
<keyword evidence="3" id="KW-1185">Reference proteome</keyword>
<dbReference type="AlphaFoldDB" id="A0A380BZQ5"/>
<dbReference type="PANTHER" id="PTHR11895:SF176">
    <property type="entry name" value="AMIDASE AMID-RELATED"/>
    <property type="match status" value="1"/>
</dbReference>